<dbReference type="KEGG" id="aaeo:BJI67_15245"/>
<protein>
    <recommendedName>
        <fullName evidence="11">Outer membrane channel protein TolC</fullName>
    </recommendedName>
</protein>
<sequence length="458" mass="49437">MKMARSIVVGILGAAALGAGMQAQADNLMQVYQQARANDAQFAAAQQEYKALREARPLARSSLLPQINLSANVAQNNSRFENFSIAGQSLPNSTYDYGSSGYTLSLSQTLFNYGDWLSLKQADKNVTAAQARLDAASQTLILNTARAYFAVLAAEDELRYSKAQLRAIGRQLDQARKRYDVGLVAVTDVQQAKASYDLARASVIQAQSKVDNAREALAVLTGQENEQLDPLARDLPLLSPKPDKLHAWVQAALQQNLSVVAARYATSAAQEEVGIQRAGHYPTLNLVASRAYNDANAGLESGKTTNDIIALQIQVPLFSGLRVDSLTDQAQYKYLQTAELLKGQQREAVRQTRSAFLDVESSISQVKALRQAVASNEASVASMEAGFKVGTRTSLDVLTALSDLYKAQSEYAQARYNYLVNTLLLKQAAGTLSMADIEHINGYLGPTPPPSADDAAGP</sequence>
<reference evidence="9 10" key="1">
    <citation type="submission" date="2016-09" db="EMBL/GenBank/DDBJ databases">
        <title>Acidihalobacter prosperus V6 (DSM14174).</title>
        <authorList>
            <person name="Khaleque H.N."/>
            <person name="Ramsay J.P."/>
            <person name="Murphy R.J.T."/>
            <person name="Kaksonen A.H."/>
            <person name="Boxall N.J."/>
            <person name="Watkin E.L.J."/>
        </authorList>
    </citation>
    <scope>NUCLEOTIDE SEQUENCE [LARGE SCALE GENOMIC DNA]</scope>
    <source>
        <strain evidence="9 10">V6</strain>
    </source>
</reference>
<keyword evidence="6" id="KW-0472">Membrane</keyword>
<feature type="signal peptide" evidence="8">
    <location>
        <begin position="1"/>
        <end position="25"/>
    </location>
</feature>
<keyword evidence="8" id="KW-0732">Signal</keyword>
<dbReference type="SUPFAM" id="SSF56954">
    <property type="entry name" value="Outer membrane efflux proteins (OEP)"/>
    <property type="match status" value="1"/>
</dbReference>
<dbReference type="Pfam" id="PF02321">
    <property type="entry name" value="OEP"/>
    <property type="match status" value="2"/>
</dbReference>
<dbReference type="Gene3D" id="1.20.1600.10">
    <property type="entry name" value="Outer membrane efflux proteins (OEP)"/>
    <property type="match status" value="1"/>
</dbReference>
<dbReference type="Proteomes" id="UP000095342">
    <property type="component" value="Chromosome"/>
</dbReference>
<name>A0A1D8KBB8_9GAMM</name>
<evidence type="ECO:0000256" key="5">
    <source>
        <dbReference type="ARBA" id="ARBA00022692"/>
    </source>
</evidence>
<dbReference type="InterPro" id="IPR003423">
    <property type="entry name" value="OMP_efflux"/>
</dbReference>
<dbReference type="PANTHER" id="PTHR30026">
    <property type="entry name" value="OUTER MEMBRANE PROTEIN TOLC"/>
    <property type="match status" value="1"/>
</dbReference>
<evidence type="ECO:0000256" key="3">
    <source>
        <dbReference type="ARBA" id="ARBA00022448"/>
    </source>
</evidence>
<keyword evidence="10" id="KW-1185">Reference proteome</keyword>
<dbReference type="GO" id="GO:0009279">
    <property type="term" value="C:cell outer membrane"/>
    <property type="evidence" value="ECO:0007669"/>
    <property type="project" value="UniProtKB-SubCell"/>
</dbReference>
<evidence type="ECO:0000256" key="2">
    <source>
        <dbReference type="ARBA" id="ARBA00007613"/>
    </source>
</evidence>
<dbReference type="NCBIfam" id="TIGR01844">
    <property type="entry name" value="type_I_sec_TolC"/>
    <property type="match status" value="1"/>
</dbReference>
<dbReference type="PANTHER" id="PTHR30026:SF20">
    <property type="entry name" value="OUTER MEMBRANE PROTEIN TOLC"/>
    <property type="match status" value="1"/>
</dbReference>
<dbReference type="RefSeq" id="WP_070073766.1">
    <property type="nucleotide sequence ID" value="NZ_CP017448.1"/>
</dbReference>
<accession>A0A1D8KBB8</accession>
<proteinExistence type="inferred from homology"/>
<gene>
    <name evidence="9" type="ORF">BJI67_15245</name>
</gene>
<dbReference type="InterPro" id="IPR051906">
    <property type="entry name" value="TolC-like"/>
</dbReference>
<dbReference type="GO" id="GO:1990281">
    <property type="term" value="C:efflux pump complex"/>
    <property type="evidence" value="ECO:0007669"/>
    <property type="project" value="TreeGrafter"/>
</dbReference>
<dbReference type="InterPro" id="IPR010130">
    <property type="entry name" value="T1SS_OMP_TolC"/>
</dbReference>
<evidence type="ECO:0008006" key="11">
    <source>
        <dbReference type="Google" id="ProtNLM"/>
    </source>
</evidence>
<evidence type="ECO:0000313" key="10">
    <source>
        <dbReference type="Proteomes" id="UP000095342"/>
    </source>
</evidence>
<keyword evidence="7" id="KW-0998">Cell outer membrane</keyword>
<comment type="similarity">
    <text evidence="2">Belongs to the outer membrane factor (OMF) (TC 1.B.17) family.</text>
</comment>
<dbReference type="GO" id="GO:0015288">
    <property type="term" value="F:porin activity"/>
    <property type="evidence" value="ECO:0007669"/>
    <property type="project" value="TreeGrafter"/>
</dbReference>
<dbReference type="AlphaFoldDB" id="A0A1D8KBB8"/>
<evidence type="ECO:0000256" key="1">
    <source>
        <dbReference type="ARBA" id="ARBA00004442"/>
    </source>
</evidence>
<comment type="subcellular location">
    <subcellularLocation>
        <location evidence="1">Cell outer membrane</location>
    </subcellularLocation>
</comment>
<keyword evidence="4" id="KW-1134">Transmembrane beta strand</keyword>
<keyword evidence="5" id="KW-0812">Transmembrane</keyword>
<organism evidence="9 10">
    <name type="scientific">Acidihalobacter aeolianus</name>
    <dbReference type="NCBI Taxonomy" id="2792603"/>
    <lineage>
        <taxon>Bacteria</taxon>
        <taxon>Pseudomonadati</taxon>
        <taxon>Pseudomonadota</taxon>
        <taxon>Gammaproteobacteria</taxon>
        <taxon>Chromatiales</taxon>
        <taxon>Ectothiorhodospiraceae</taxon>
        <taxon>Acidihalobacter</taxon>
    </lineage>
</organism>
<evidence type="ECO:0000256" key="8">
    <source>
        <dbReference type="SAM" id="SignalP"/>
    </source>
</evidence>
<dbReference type="GO" id="GO:0015562">
    <property type="term" value="F:efflux transmembrane transporter activity"/>
    <property type="evidence" value="ECO:0007669"/>
    <property type="project" value="InterPro"/>
</dbReference>
<feature type="chain" id="PRO_5009109832" description="Outer membrane channel protein TolC" evidence="8">
    <location>
        <begin position="26"/>
        <end position="458"/>
    </location>
</feature>
<evidence type="ECO:0000313" key="9">
    <source>
        <dbReference type="EMBL" id="AOV18236.1"/>
    </source>
</evidence>
<keyword evidence="3" id="KW-0813">Transport</keyword>
<evidence type="ECO:0000256" key="6">
    <source>
        <dbReference type="ARBA" id="ARBA00023136"/>
    </source>
</evidence>
<dbReference type="EMBL" id="CP017448">
    <property type="protein sequence ID" value="AOV18236.1"/>
    <property type="molecule type" value="Genomic_DNA"/>
</dbReference>
<evidence type="ECO:0000256" key="7">
    <source>
        <dbReference type="ARBA" id="ARBA00023237"/>
    </source>
</evidence>
<evidence type="ECO:0000256" key="4">
    <source>
        <dbReference type="ARBA" id="ARBA00022452"/>
    </source>
</evidence>